<dbReference type="InterPro" id="IPR050045">
    <property type="entry name" value="Opp2B"/>
</dbReference>
<dbReference type="Pfam" id="PF00528">
    <property type="entry name" value="BPD_transp_1"/>
    <property type="match status" value="1"/>
</dbReference>
<feature type="domain" description="ABC transmembrane type-1" evidence="11">
    <location>
        <begin position="111"/>
        <end position="312"/>
    </location>
</feature>
<evidence type="ECO:0000256" key="1">
    <source>
        <dbReference type="ARBA" id="ARBA00004651"/>
    </source>
</evidence>
<comment type="caution">
    <text evidence="12">The sequence shown here is derived from an EMBL/GenBank/DDBJ whole genome shotgun (WGS) entry which is preliminary data.</text>
</comment>
<keyword evidence="2 10" id="KW-0813">Transport</keyword>
<name>L9Z602_NATP1</name>
<dbReference type="EMBL" id="AOIE01000004">
    <property type="protein sequence ID" value="ELY81804.1"/>
    <property type="molecule type" value="Genomic_DNA"/>
</dbReference>
<evidence type="ECO:0000256" key="8">
    <source>
        <dbReference type="ARBA" id="ARBA00023136"/>
    </source>
</evidence>
<dbReference type="NCBIfam" id="NF045470">
    <property type="entry name" value="Opp2B"/>
    <property type="match status" value="1"/>
</dbReference>
<protein>
    <submittedName>
        <fullName evidence="12">Binding-protein-dependent transport systems inner membrane component</fullName>
    </submittedName>
</protein>
<comment type="similarity">
    <text evidence="9">Belongs to the binding-protein-dependent transport system permease family. OppBC subfamily.</text>
</comment>
<dbReference type="PROSITE" id="PS50928">
    <property type="entry name" value="ABC_TM1"/>
    <property type="match status" value="1"/>
</dbReference>
<keyword evidence="3" id="KW-1003">Cell membrane</keyword>
<keyword evidence="13" id="KW-1185">Reference proteome</keyword>
<dbReference type="GO" id="GO:0015099">
    <property type="term" value="F:nickel cation transmembrane transporter activity"/>
    <property type="evidence" value="ECO:0007669"/>
    <property type="project" value="InterPro"/>
</dbReference>
<evidence type="ECO:0000313" key="13">
    <source>
        <dbReference type="Proteomes" id="UP000011593"/>
    </source>
</evidence>
<dbReference type="PANTHER" id="PTHR43163">
    <property type="entry name" value="DIPEPTIDE TRANSPORT SYSTEM PERMEASE PROTEIN DPPB-RELATED"/>
    <property type="match status" value="1"/>
</dbReference>
<dbReference type="InterPro" id="IPR045621">
    <property type="entry name" value="BPD_transp_1_N"/>
</dbReference>
<reference evidence="12 13" key="1">
    <citation type="journal article" date="2014" name="PLoS Genet.">
        <title>Phylogenetically driven sequencing of extremely halophilic archaea reveals strategies for static and dynamic osmo-response.</title>
        <authorList>
            <person name="Becker E.A."/>
            <person name="Seitzer P.M."/>
            <person name="Tritt A."/>
            <person name="Larsen D."/>
            <person name="Krusor M."/>
            <person name="Yao A.I."/>
            <person name="Wu D."/>
            <person name="Madern D."/>
            <person name="Eisen J.A."/>
            <person name="Darling A.E."/>
            <person name="Facciotti M.T."/>
        </authorList>
    </citation>
    <scope>NUCLEOTIDE SEQUENCE [LARGE SCALE GENOMIC DNA]</scope>
    <source>
        <strain evidence="12 13">DSM 15624</strain>
    </source>
</reference>
<evidence type="ECO:0000256" key="6">
    <source>
        <dbReference type="ARBA" id="ARBA00022989"/>
    </source>
</evidence>
<evidence type="ECO:0000256" key="4">
    <source>
        <dbReference type="ARBA" id="ARBA00022596"/>
    </source>
</evidence>
<dbReference type="Pfam" id="PF19300">
    <property type="entry name" value="BPD_transp_1_N"/>
    <property type="match status" value="1"/>
</dbReference>
<keyword evidence="8 10" id="KW-0472">Membrane</keyword>
<evidence type="ECO:0000256" key="5">
    <source>
        <dbReference type="ARBA" id="ARBA00022692"/>
    </source>
</evidence>
<dbReference type="Proteomes" id="UP000011593">
    <property type="component" value="Unassembled WGS sequence"/>
</dbReference>
<feature type="transmembrane region" description="Helical" evidence="10">
    <location>
        <begin position="117"/>
        <end position="138"/>
    </location>
</feature>
<feature type="transmembrane region" description="Helical" evidence="10">
    <location>
        <begin position="289"/>
        <end position="308"/>
    </location>
</feature>
<proteinExistence type="inferred from homology"/>
<gene>
    <name evidence="12" type="ORF">C488_01164</name>
</gene>
<feature type="transmembrane region" description="Helical" evidence="10">
    <location>
        <begin position="177"/>
        <end position="204"/>
    </location>
</feature>
<dbReference type="SUPFAM" id="SSF161098">
    <property type="entry name" value="MetI-like"/>
    <property type="match status" value="1"/>
</dbReference>
<dbReference type="InterPro" id="IPR035906">
    <property type="entry name" value="MetI-like_sf"/>
</dbReference>
<evidence type="ECO:0000256" key="2">
    <source>
        <dbReference type="ARBA" id="ARBA00022448"/>
    </source>
</evidence>
<evidence type="ECO:0000313" key="12">
    <source>
        <dbReference type="EMBL" id="ELY81804.1"/>
    </source>
</evidence>
<dbReference type="PANTHER" id="PTHR43163:SF6">
    <property type="entry name" value="DIPEPTIDE TRANSPORT SYSTEM PERMEASE PROTEIN DPPB-RELATED"/>
    <property type="match status" value="1"/>
</dbReference>
<sequence>MERPDANDLTMTTYDYLASRLTTSLAVTVGVSLVTYGLIFLTPGEPAEIILSQQLGRQPSAAEIEAFRAENGLNEPVPVQYLNWLLDVCRGDLGTSYYSDTPVSTLIVEALPVTLELALAAMVVALAISIPAGVASAVHQGSSIDYASQLGALLGVSMPNFWLAYLLILLFPLTLGVFPVAGAGSVGHLVLPAITLGTGMAAVVTRLVRSSMLEVLDEAYVDTARSTGLRERIVVYKHALRNALVPVVTVLGLQLGTLLNGAVVVEIIFQRPGLGTLLVDAVFERNYPVVQGVTLVTAVVFVVTNLVVDLTYRYLDPRVRLGGETA</sequence>
<evidence type="ECO:0000256" key="9">
    <source>
        <dbReference type="ARBA" id="ARBA00024202"/>
    </source>
</evidence>
<organism evidence="12 13">
    <name type="scientific">Natrinema pellirubrum (strain DSM 15624 / CIP 106293 / JCM 10476 / NCIMB 786 / 157)</name>
    <dbReference type="NCBI Taxonomy" id="797303"/>
    <lineage>
        <taxon>Archaea</taxon>
        <taxon>Methanobacteriati</taxon>
        <taxon>Methanobacteriota</taxon>
        <taxon>Stenosarchaea group</taxon>
        <taxon>Halobacteria</taxon>
        <taxon>Halobacteriales</taxon>
        <taxon>Natrialbaceae</taxon>
        <taxon>Natrinema</taxon>
    </lineage>
</organism>
<keyword evidence="5 10" id="KW-0812">Transmembrane</keyword>
<evidence type="ECO:0000256" key="10">
    <source>
        <dbReference type="RuleBase" id="RU363032"/>
    </source>
</evidence>
<dbReference type="AlphaFoldDB" id="L9Z602"/>
<dbReference type="InterPro" id="IPR000515">
    <property type="entry name" value="MetI-like"/>
</dbReference>
<dbReference type="PATRIC" id="fig|797303.5.peg.243"/>
<keyword evidence="4" id="KW-0533">Nickel</keyword>
<keyword evidence="6 10" id="KW-1133">Transmembrane helix</keyword>
<evidence type="ECO:0000259" key="11">
    <source>
        <dbReference type="PROSITE" id="PS50928"/>
    </source>
</evidence>
<evidence type="ECO:0000256" key="3">
    <source>
        <dbReference type="ARBA" id="ARBA00022475"/>
    </source>
</evidence>
<evidence type="ECO:0000256" key="7">
    <source>
        <dbReference type="ARBA" id="ARBA00023065"/>
    </source>
</evidence>
<feature type="transmembrane region" description="Helical" evidence="10">
    <location>
        <begin position="150"/>
        <end position="171"/>
    </location>
</feature>
<keyword evidence="7" id="KW-0406">Ion transport</keyword>
<feature type="transmembrane region" description="Helical" evidence="10">
    <location>
        <begin position="21"/>
        <end position="41"/>
    </location>
</feature>
<accession>L9Z602</accession>
<dbReference type="GO" id="GO:0005886">
    <property type="term" value="C:plasma membrane"/>
    <property type="evidence" value="ECO:0007669"/>
    <property type="project" value="UniProtKB-SubCell"/>
</dbReference>
<feature type="transmembrane region" description="Helical" evidence="10">
    <location>
        <begin position="243"/>
        <end position="269"/>
    </location>
</feature>
<comment type="subcellular location">
    <subcellularLocation>
        <location evidence="1 10">Cell membrane</location>
        <topology evidence="1 10">Multi-pass membrane protein</topology>
    </subcellularLocation>
</comment>
<dbReference type="CDD" id="cd06261">
    <property type="entry name" value="TM_PBP2"/>
    <property type="match status" value="1"/>
</dbReference>
<dbReference type="Gene3D" id="1.10.3720.10">
    <property type="entry name" value="MetI-like"/>
    <property type="match status" value="1"/>
</dbReference>